<dbReference type="Proteomes" id="UP000324800">
    <property type="component" value="Unassembled WGS sequence"/>
</dbReference>
<organism evidence="1 2">
    <name type="scientific">Streblomastix strix</name>
    <dbReference type="NCBI Taxonomy" id="222440"/>
    <lineage>
        <taxon>Eukaryota</taxon>
        <taxon>Metamonada</taxon>
        <taxon>Preaxostyla</taxon>
        <taxon>Oxymonadida</taxon>
        <taxon>Streblomastigidae</taxon>
        <taxon>Streblomastix</taxon>
    </lineage>
</organism>
<accession>A0A5J4TQ23</accession>
<sequence length="17" mass="1814">MNKYEVIGVKGEGAYGV</sequence>
<comment type="caution">
    <text evidence="1">The sequence shown here is derived from an EMBL/GenBank/DDBJ whole genome shotgun (WGS) entry which is preliminary data.</text>
</comment>
<proteinExistence type="predicted"/>
<evidence type="ECO:0000313" key="2">
    <source>
        <dbReference type="Proteomes" id="UP000324800"/>
    </source>
</evidence>
<name>A0A5J4TQ23_9EUKA</name>
<dbReference type="EMBL" id="SNRW01027530">
    <property type="protein sequence ID" value="KAA6360029.1"/>
    <property type="molecule type" value="Genomic_DNA"/>
</dbReference>
<reference evidence="1 2" key="1">
    <citation type="submission" date="2019-03" db="EMBL/GenBank/DDBJ databases">
        <title>Single cell metagenomics reveals metabolic interactions within the superorganism composed of flagellate Streblomastix strix and complex community of Bacteroidetes bacteria on its surface.</title>
        <authorList>
            <person name="Treitli S.C."/>
            <person name="Kolisko M."/>
            <person name="Husnik F."/>
            <person name="Keeling P."/>
            <person name="Hampl V."/>
        </authorList>
    </citation>
    <scope>NUCLEOTIDE SEQUENCE [LARGE SCALE GENOMIC DNA]</scope>
    <source>
        <strain evidence="1">ST1C</strain>
    </source>
</reference>
<feature type="non-terminal residue" evidence="1">
    <location>
        <position position="17"/>
    </location>
</feature>
<protein>
    <submittedName>
        <fullName evidence="1">Uncharacterized protein</fullName>
    </submittedName>
</protein>
<dbReference type="AlphaFoldDB" id="A0A5J4TQ23"/>
<gene>
    <name evidence="1" type="ORF">EZS28_044444</name>
</gene>
<evidence type="ECO:0000313" key="1">
    <source>
        <dbReference type="EMBL" id="KAA6360029.1"/>
    </source>
</evidence>